<organism evidence="4 5">
    <name type="scientific">Apatococcus fuscideae</name>
    <dbReference type="NCBI Taxonomy" id="2026836"/>
    <lineage>
        <taxon>Eukaryota</taxon>
        <taxon>Viridiplantae</taxon>
        <taxon>Chlorophyta</taxon>
        <taxon>core chlorophytes</taxon>
        <taxon>Trebouxiophyceae</taxon>
        <taxon>Chlorellales</taxon>
        <taxon>Chlorellaceae</taxon>
        <taxon>Apatococcus</taxon>
    </lineage>
</organism>
<evidence type="ECO:0000256" key="1">
    <source>
        <dbReference type="SAM" id="MobiDB-lite"/>
    </source>
</evidence>
<keyword evidence="2" id="KW-1133">Transmembrane helix</keyword>
<dbReference type="SUPFAM" id="SSF82861">
    <property type="entry name" value="Mechanosensitive channel protein MscS (YggB), transmembrane region"/>
    <property type="match status" value="1"/>
</dbReference>
<accession>A0AAW1TB59</accession>
<comment type="caution">
    <text evidence="4">The sequence shown here is derived from an EMBL/GenBank/DDBJ whole genome shotgun (WGS) entry which is preliminary data.</text>
</comment>
<dbReference type="EMBL" id="JALJOV010000194">
    <property type="protein sequence ID" value="KAK9866053.1"/>
    <property type="molecule type" value="Genomic_DNA"/>
</dbReference>
<dbReference type="AlphaFoldDB" id="A0AAW1TB59"/>
<dbReference type="PANTHER" id="PTHR30566">
    <property type="entry name" value="YNAI-RELATED MECHANOSENSITIVE ION CHANNEL"/>
    <property type="match status" value="1"/>
</dbReference>
<dbReference type="Pfam" id="PF00924">
    <property type="entry name" value="MS_channel_2nd"/>
    <property type="match status" value="1"/>
</dbReference>
<dbReference type="PANTHER" id="PTHR30566:SF5">
    <property type="entry name" value="MECHANOSENSITIVE ION CHANNEL PROTEIN 1, MITOCHONDRIAL-RELATED"/>
    <property type="match status" value="1"/>
</dbReference>
<feature type="region of interest" description="Disordered" evidence="1">
    <location>
        <begin position="495"/>
        <end position="603"/>
    </location>
</feature>
<feature type="compositionally biased region" description="Polar residues" evidence="1">
    <location>
        <begin position="118"/>
        <end position="127"/>
    </location>
</feature>
<feature type="compositionally biased region" description="Low complexity" evidence="1">
    <location>
        <begin position="25"/>
        <end position="36"/>
    </location>
</feature>
<gene>
    <name evidence="4" type="ORF">WJX84_005107</name>
</gene>
<dbReference type="Proteomes" id="UP001485043">
    <property type="component" value="Unassembled WGS sequence"/>
</dbReference>
<feature type="transmembrane region" description="Helical" evidence="2">
    <location>
        <begin position="378"/>
        <end position="408"/>
    </location>
</feature>
<proteinExistence type="predicted"/>
<feature type="region of interest" description="Disordered" evidence="1">
    <location>
        <begin position="144"/>
        <end position="177"/>
    </location>
</feature>
<feature type="region of interest" description="Disordered" evidence="1">
    <location>
        <begin position="10"/>
        <end position="40"/>
    </location>
</feature>
<evidence type="ECO:0000256" key="2">
    <source>
        <dbReference type="SAM" id="Phobius"/>
    </source>
</evidence>
<dbReference type="SUPFAM" id="SSF50182">
    <property type="entry name" value="Sm-like ribonucleoproteins"/>
    <property type="match status" value="1"/>
</dbReference>
<feature type="compositionally biased region" description="Low complexity" evidence="1">
    <location>
        <begin position="536"/>
        <end position="550"/>
    </location>
</feature>
<dbReference type="InterPro" id="IPR006685">
    <property type="entry name" value="MscS_channel_2nd"/>
</dbReference>
<keyword evidence="2" id="KW-0472">Membrane</keyword>
<protein>
    <recommendedName>
        <fullName evidence="3">Mechanosensitive ion channel MscS domain-containing protein</fullName>
    </recommendedName>
</protein>
<sequence>MLYARSLLLSSSSSLSPRPSKRYFPPAASAGPGSRPSRVHTTPALQCISSLKGQTAFRTALRLRLSKPAQPRRGQLWVSSARDPDEYLTEYDSDDDCASSLSLDHGQLFHVGPHHARNSTSEQQNLQQHREQLTHAALVGHTVNQSAGTPQRRLPRHTQQPRQTHDTDSNSTTLQEPIGSQAPSIFARIGAALWAIWLSASAVPGEIANAVRVTAAGFVGVIMAALHSVLAKLQGTSAERVSSQVQRGWAKAPRDTWGRIQWLWDQPILKQVRITLSMAQWTVRLPALLALVATQMGFLASQVSLPMLAPLLLGTGMLLRSIRANASFVFPRIGLLVVLMWVLWFANSVVQSTCVYLRRQGAIDGRISGAIITTSECAALLAGGIIVLSMLGVNVSALLLPAGIALAFAAKDLSHNFLAGFFLFAVQPFKLGDRVAVSYSSPAVGGGPPNSAWFEGVAEKTDLRYTVIKNGHRRLFMPNSAFITREFMVVDGPERRVARTGRRNNRNDASQDRAAAAGLAKSVSGPVDRPVWLNSPPYTNAEATPAAANRAQDEQPQPRLPYMNRQGAGPSPFPQQWRSPPPDPSLPVQQLHGYPASRSPVGAPQQRYYATHAPRPGYASMGYVAPPPSSLWVDNGQGYLWNQQTGQWATLSPSPPLQAPAN</sequence>
<feature type="domain" description="Mechanosensitive ion channel MscS" evidence="3">
    <location>
        <begin position="414"/>
        <end position="487"/>
    </location>
</feature>
<evidence type="ECO:0000259" key="3">
    <source>
        <dbReference type="Pfam" id="PF00924"/>
    </source>
</evidence>
<dbReference type="GO" id="GO:0016020">
    <property type="term" value="C:membrane"/>
    <property type="evidence" value="ECO:0007669"/>
    <property type="project" value="InterPro"/>
</dbReference>
<evidence type="ECO:0000313" key="4">
    <source>
        <dbReference type="EMBL" id="KAK9866053.1"/>
    </source>
</evidence>
<keyword evidence="2" id="KW-0812">Transmembrane</keyword>
<dbReference type="InterPro" id="IPR011014">
    <property type="entry name" value="MscS_channel_TM-2"/>
</dbReference>
<keyword evidence="5" id="KW-1185">Reference proteome</keyword>
<dbReference type="GO" id="GO:0055085">
    <property type="term" value="P:transmembrane transport"/>
    <property type="evidence" value="ECO:0007669"/>
    <property type="project" value="InterPro"/>
</dbReference>
<evidence type="ECO:0000313" key="5">
    <source>
        <dbReference type="Proteomes" id="UP001485043"/>
    </source>
</evidence>
<reference evidence="4 5" key="1">
    <citation type="journal article" date="2024" name="Nat. Commun.">
        <title>Phylogenomics reveals the evolutionary origins of lichenization in chlorophyte algae.</title>
        <authorList>
            <person name="Puginier C."/>
            <person name="Libourel C."/>
            <person name="Otte J."/>
            <person name="Skaloud P."/>
            <person name="Haon M."/>
            <person name="Grisel S."/>
            <person name="Petersen M."/>
            <person name="Berrin J.G."/>
            <person name="Delaux P.M."/>
            <person name="Dal Grande F."/>
            <person name="Keller J."/>
        </authorList>
    </citation>
    <scope>NUCLEOTIDE SEQUENCE [LARGE SCALE GENOMIC DNA]</scope>
    <source>
        <strain evidence="4 5">SAG 2523</strain>
    </source>
</reference>
<dbReference type="InterPro" id="IPR010920">
    <property type="entry name" value="LSM_dom_sf"/>
</dbReference>
<name>A0AAW1TB59_9CHLO</name>
<feature type="transmembrane region" description="Helical" evidence="2">
    <location>
        <begin position="333"/>
        <end position="357"/>
    </location>
</feature>
<feature type="region of interest" description="Disordered" evidence="1">
    <location>
        <begin position="110"/>
        <end position="130"/>
    </location>
</feature>
<dbReference type="Gene3D" id="1.10.287.1260">
    <property type="match status" value="1"/>
</dbReference>